<protein>
    <submittedName>
        <fullName evidence="2">Uncharacterized protein</fullName>
    </submittedName>
</protein>
<dbReference type="OrthoDB" id="3056461at2759"/>
<organism evidence="2 3">
    <name type="scientific">Collybiopsis luxurians FD-317 M1</name>
    <dbReference type="NCBI Taxonomy" id="944289"/>
    <lineage>
        <taxon>Eukaryota</taxon>
        <taxon>Fungi</taxon>
        <taxon>Dikarya</taxon>
        <taxon>Basidiomycota</taxon>
        <taxon>Agaricomycotina</taxon>
        <taxon>Agaricomycetes</taxon>
        <taxon>Agaricomycetidae</taxon>
        <taxon>Agaricales</taxon>
        <taxon>Marasmiineae</taxon>
        <taxon>Omphalotaceae</taxon>
        <taxon>Collybiopsis</taxon>
        <taxon>Collybiopsis luxurians</taxon>
    </lineage>
</organism>
<feature type="region of interest" description="Disordered" evidence="1">
    <location>
        <begin position="353"/>
        <end position="386"/>
    </location>
</feature>
<feature type="compositionally biased region" description="Low complexity" evidence="1">
    <location>
        <begin position="1"/>
        <end position="16"/>
    </location>
</feature>
<feature type="compositionally biased region" description="Acidic residues" evidence="1">
    <location>
        <begin position="360"/>
        <end position="386"/>
    </location>
</feature>
<evidence type="ECO:0000313" key="2">
    <source>
        <dbReference type="EMBL" id="KIK55336.1"/>
    </source>
</evidence>
<dbReference type="Proteomes" id="UP000053593">
    <property type="component" value="Unassembled WGS sequence"/>
</dbReference>
<evidence type="ECO:0000313" key="3">
    <source>
        <dbReference type="Proteomes" id="UP000053593"/>
    </source>
</evidence>
<accession>A0A0D0BKP7</accession>
<name>A0A0D0BKP7_9AGAR</name>
<dbReference type="AlphaFoldDB" id="A0A0D0BKP7"/>
<proteinExistence type="predicted"/>
<sequence length="386" mass="42751">MSTPAPSTAPGPSTASQGKKYACNPDPQEPAGETDSCKSSVSPPLLCQLKKNCTAGNPETSGGPVSPQGSDREAQASKMKKPPAGCVVYHVFCKDIEEDKVPPLPSGKEIFDFKTKVLTNSSPWELLDCKLITMNPNSEFVHAQLMLLWEECLHSSAGSIGAKISAIPEVQKCLIFAQLASVSLTSFHPDFLGPASSAWNDLHESIALQTFEQACMNHIYEFSKQQDEHIKYLQMKKWNSRIASIIELPVCHSDDEDSPDKSCYYCLTLSLCSANAKSFVESIDTYCDSMQQEIPQKPHPTQKPSHFNKLPGPEVALDWFDPAQFNALPPHLYLFLDSLTLAKTEESCVYVKEEMKENAGDEDDDEVDWDANDEEQEEENSESMQE</sequence>
<dbReference type="EMBL" id="KN834807">
    <property type="protein sequence ID" value="KIK55336.1"/>
    <property type="molecule type" value="Genomic_DNA"/>
</dbReference>
<dbReference type="HOGENOM" id="CLU_715826_0_0_1"/>
<evidence type="ECO:0000256" key="1">
    <source>
        <dbReference type="SAM" id="MobiDB-lite"/>
    </source>
</evidence>
<feature type="region of interest" description="Disordered" evidence="1">
    <location>
        <begin position="1"/>
        <end position="41"/>
    </location>
</feature>
<feature type="region of interest" description="Disordered" evidence="1">
    <location>
        <begin position="53"/>
        <end position="79"/>
    </location>
</feature>
<reference evidence="2 3" key="1">
    <citation type="submission" date="2014-04" db="EMBL/GenBank/DDBJ databases">
        <title>Evolutionary Origins and Diversification of the Mycorrhizal Mutualists.</title>
        <authorList>
            <consortium name="DOE Joint Genome Institute"/>
            <consortium name="Mycorrhizal Genomics Consortium"/>
            <person name="Kohler A."/>
            <person name="Kuo A."/>
            <person name="Nagy L.G."/>
            <person name="Floudas D."/>
            <person name="Copeland A."/>
            <person name="Barry K.W."/>
            <person name="Cichocki N."/>
            <person name="Veneault-Fourrey C."/>
            <person name="LaButti K."/>
            <person name="Lindquist E.A."/>
            <person name="Lipzen A."/>
            <person name="Lundell T."/>
            <person name="Morin E."/>
            <person name="Murat C."/>
            <person name="Riley R."/>
            <person name="Ohm R."/>
            <person name="Sun H."/>
            <person name="Tunlid A."/>
            <person name="Henrissat B."/>
            <person name="Grigoriev I.V."/>
            <person name="Hibbett D.S."/>
            <person name="Martin F."/>
        </authorList>
    </citation>
    <scope>NUCLEOTIDE SEQUENCE [LARGE SCALE GENOMIC DNA]</scope>
    <source>
        <strain evidence="2 3">FD-317 M1</strain>
    </source>
</reference>
<gene>
    <name evidence="2" type="ORF">GYMLUDRAFT_62616</name>
</gene>
<keyword evidence="3" id="KW-1185">Reference proteome</keyword>